<evidence type="ECO:0000313" key="3">
    <source>
        <dbReference type="EMBL" id="WFP05826.1"/>
    </source>
</evidence>
<dbReference type="Pfam" id="PF00117">
    <property type="entry name" value="GATase"/>
    <property type="match status" value="1"/>
</dbReference>
<protein>
    <submittedName>
        <fullName evidence="3">Aminodeoxychorismate/anthranilate synthase component II</fullName>
        <ecNumber evidence="3">4.1.3.27</ecNumber>
    </submittedName>
</protein>
<reference evidence="3 4" key="1">
    <citation type="submission" date="2023-03" db="EMBL/GenBank/DDBJ databases">
        <title>Achromobacter spanius LIG8.</title>
        <authorList>
            <person name="Shrestha S."/>
        </authorList>
    </citation>
    <scope>NUCLEOTIDE SEQUENCE [LARGE SCALE GENOMIC DNA]</scope>
    <source>
        <strain evidence="3 4">LIG8</strain>
    </source>
</reference>
<evidence type="ECO:0000256" key="1">
    <source>
        <dbReference type="ARBA" id="ARBA00022962"/>
    </source>
</evidence>
<accession>A0ABY8GM83</accession>
<dbReference type="PRINTS" id="PR00096">
    <property type="entry name" value="GATASE"/>
</dbReference>
<dbReference type="PANTHER" id="PTHR43418">
    <property type="entry name" value="MULTIFUNCTIONAL TRYPTOPHAN BIOSYNTHESIS PROTEIN-RELATED"/>
    <property type="match status" value="1"/>
</dbReference>
<keyword evidence="4" id="KW-1185">Reference proteome</keyword>
<gene>
    <name evidence="3" type="ORF">P8T11_15940</name>
</gene>
<dbReference type="InterPro" id="IPR050472">
    <property type="entry name" value="Anth_synth/Amidotransfase"/>
</dbReference>
<dbReference type="EC" id="4.1.3.27" evidence="3"/>
<dbReference type="PRINTS" id="PR00099">
    <property type="entry name" value="CPSGATASE"/>
</dbReference>
<dbReference type="Proteomes" id="UP001214170">
    <property type="component" value="Chromosome"/>
</dbReference>
<dbReference type="InterPro" id="IPR017926">
    <property type="entry name" value="GATASE"/>
</dbReference>
<dbReference type="Gene3D" id="3.40.50.880">
    <property type="match status" value="1"/>
</dbReference>
<dbReference type="GO" id="GO:0004049">
    <property type="term" value="F:anthranilate synthase activity"/>
    <property type="evidence" value="ECO:0007669"/>
    <property type="project" value="UniProtKB-EC"/>
</dbReference>
<dbReference type="CDD" id="cd01743">
    <property type="entry name" value="GATase1_Anthranilate_Synthase"/>
    <property type="match status" value="1"/>
</dbReference>
<dbReference type="InterPro" id="IPR006221">
    <property type="entry name" value="TrpG/PapA_dom"/>
</dbReference>
<proteinExistence type="predicted"/>
<evidence type="ECO:0000313" key="4">
    <source>
        <dbReference type="Proteomes" id="UP001214170"/>
    </source>
</evidence>
<keyword evidence="3" id="KW-0456">Lyase</keyword>
<dbReference type="EMBL" id="CP121261">
    <property type="protein sequence ID" value="WFP05826.1"/>
    <property type="molecule type" value="Genomic_DNA"/>
</dbReference>
<name>A0ABY8GM83_9BURK</name>
<sequence length="194" mass="21063">MNVLLVDAYDSFVYLIDHHLRSLGLLTRVIRCDDPALNEALLYSPAFVVLGPGPGRPEKARYPELVRAAAGRVPILGVCLGHQGIAQAYGCNIVQAVTCMHGKTSSIVHDNQGVFGELTDTPFLATRYHSLVVDPRSVPPSLQVSAHAADDGHIMGLRHKSLPVEGVQFHPESICTQHGASIFTGFIRRHVKTI</sequence>
<dbReference type="RefSeq" id="WP_268081043.1">
    <property type="nucleotide sequence ID" value="NZ_CP106885.1"/>
</dbReference>
<dbReference type="SUPFAM" id="SSF52317">
    <property type="entry name" value="Class I glutamine amidotransferase-like"/>
    <property type="match status" value="1"/>
</dbReference>
<organism evidence="3 4">
    <name type="scientific">Achromobacter spanius</name>
    <dbReference type="NCBI Taxonomy" id="217203"/>
    <lineage>
        <taxon>Bacteria</taxon>
        <taxon>Pseudomonadati</taxon>
        <taxon>Pseudomonadota</taxon>
        <taxon>Betaproteobacteria</taxon>
        <taxon>Burkholderiales</taxon>
        <taxon>Alcaligenaceae</taxon>
        <taxon>Achromobacter</taxon>
    </lineage>
</organism>
<keyword evidence="1" id="KW-0315">Glutamine amidotransferase</keyword>
<dbReference type="PRINTS" id="PR00097">
    <property type="entry name" value="ANTSNTHASEII"/>
</dbReference>
<evidence type="ECO:0000259" key="2">
    <source>
        <dbReference type="Pfam" id="PF00117"/>
    </source>
</evidence>
<dbReference type="NCBIfam" id="TIGR00566">
    <property type="entry name" value="trpG_papA"/>
    <property type="match status" value="1"/>
</dbReference>
<dbReference type="PANTHER" id="PTHR43418:SF4">
    <property type="entry name" value="MULTIFUNCTIONAL TRYPTOPHAN BIOSYNTHESIS PROTEIN"/>
    <property type="match status" value="1"/>
</dbReference>
<dbReference type="InterPro" id="IPR029062">
    <property type="entry name" value="Class_I_gatase-like"/>
</dbReference>
<feature type="domain" description="Glutamine amidotransferase" evidence="2">
    <location>
        <begin position="4"/>
        <end position="186"/>
    </location>
</feature>
<dbReference type="PROSITE" id="PS51273">
    <property type="entry name" value="GATASE_TYPE_1"/>
    <property type="match status" value="1"/>
</dbReference>